<organism evidence="2 3">
    <name type="scientific">Sphingomonas sanxanigenens DSM 19645 = NX02</name>
    <dbReference type="NCBI Taxonomy" id="1123269"/>
    <lineage>
        <taxon>Bacteria</taxon>
        <taxon>Pseudomonadati</taxon>
        <taxon>Pseudomonadota</taxon>
        <taxon>Alphaproteobacteria</taxon>
        <taxon>Sphingomonadales</taxon>
        <taxon>Sphingomonadaceae</taxon>
        <taxon>Sphingomonas</taxon>
    </lineage>
</organism>
<dbReference type="Gene3D" id="3.30.1150.10">
    <property type="match status" value="1"/>
</dbReference>
<evidence type="ECO:0000256" key="1">
    <source>
        <dbReference type="SAM" id="MobiDB-lite"/>
    </source>
</evidence>
<sequence>MDRADRAGLGVAVVAHVALFALLSLQIAQTSGTLESKPVEIVMSDEFADISSAPDPSREAPATKRGEVEGPAEPTAPPPAEDLPPAPRPEPVPAPAPQPAPAPKPAPQPVKKPAKPDPKPTKPNPKPQAKPARPATAPPRDRSDRRRPDRPVRPTGRLDRIDEGLNTRDTPSTSTRQQAQATGPARQTINAAIGNEIRPYWRPPSGVDVERLVTKIRFELNEDGSLAGEPQILGQTGKTASNAPQMRLHAENAIRAIKRAAPFRLPRENYAQWKTWTFDFDARLTE</sequence>
<feature type="compositionally biased region" description="Basic and acidic residues" evidence="1">
    <location>
        <begin position="56"/>
        <end position="68"/>
    </location>
</feature>
<reference evidence="2 3" key="1">
    <citation type="submission" date="2013-07" db="EMBL/GenBank/DDBJ databases">
        <title>Completed genome of Sphingomonas sanxanigenens NX02.</title>
        <authorList>
            <person name="Ma T."/>
            <person name="Huang H."/>
            <person name="Wu M."/>
            <person name="Li X."/>
            <person name="Li G."/>
        </authorList>
    </citation>
    <scope>NUCLEOTIDE SEQUENCE [LARGE SCALE GENOMIC DNA]</scope>
    <source>
        <strain evidence="2 3">NX02</strain>
    </source>
</reference>
<dbReference type="RefSeq" id="WP_025290228.1">
    <property type="nucleotide sequence ID" value="NZ_CP006644.1"/>
</dbReference>
<evidence type="ECO:0008006" key="4">
    <source>
        <dbReference type="Google" id="ProtNLM"/>
    </source>
</evidence>
<keyword evidence="3" id="KW-1185">Reference proteome</keyword>
<dbReference type="Proteomes" id="UP000018851">
    <property type="component" value="Chromosome"/>
</dbReference>
<evidence type="ECO:0000313" key="2">
    <source>
        <dbReference type="EMBL" id="AHE51841.1"/>
    </source>
</evidence>
<evidence type="ECO:0000313" key="3">
    <source>
        <dbReference type="Proteomes" id="UP000018851"/>
    </source>
</evidence>
<dbReference type="EMBL" id="CP006644">
    <property type="protein sequence ID" value="AHE51841.1"/>
    <property type="molecule type" value="Genomic_DNA"/>
</dbReference>
<feature type="compositionally biased region" description="Polar residues" evidence="1">
    <location>
        <begin position="167"/>
        <end position="186"/>
    </location>
</feature>
<feature type="region of interest" description="Disordered" evidence="1">
    <location>
        <begin position="47"/>
        <end position="186"/>
    </location>
</feature>
<dbReference type="AlphaFoldDB" id="W0A478"/>
<feature type="compositionally biased region" description="Pro residues" evidence="1">
    <location>
        <begin position="74"/>
        <end position="110"/>
    </location>
</feature>
<accession>W0A478</accession>
<dbReference type="PATRIC" id="fig|1123269.5.peg.70"/>
<dbReference type="OrthoDB" id="7161229at2"/>
<dbReference type="KEGG" id="ssan:NX02_00365"/>
<dbReference type="eggNOG" id="COG5373">
    <property type="taxonomic scope" value="Bacteria"/>
</dbReference>
<protein>
    <recommendedName>
        <fullName evidence="4">TonB C-terminal domain-containing protein</fullName>
    </recommendedName>
</protein>
<proteinExistence type="predicted"/>
<dbReference type="HOGENOM" id="CLU_064069_0_0_5"/>
<feature type="compositionally biased region" description="Basic and acidic residues" evidence="1">
    <location>
        <begin position="139"/>
        <end position="166"/>
    </location>
</feature>
<gene>
    <name evidence="2" type="ORF">NX02_00365</name>
</gene>
<name>W0A478_9SPHN</name>
<dbReference type="STRING" id="1123269.NX02_00365"/>